<feature type="compositionally biased region" description="Low complexity" evidence="1">
    <location>
        <begin position="64"/>
        <end position="76"/>
    </location>
</feature>
<comment type="caution">
    <text evidence="2">The sequence shown here is derived from an EMBL/GenBank/DDBJ whole genome shotgun (WGS) entry which is preliminary data.</text>
</comment>
<dbReference type="EMBL" id="QGKY02002305">
    <property type="protein sequence ID" value="KAF2531056.1"/>
    <property type="molecule type" value="Genomic_DNA"/>
</dbReference>
<dbReference type="AlphaFoldDB" id="A0A8S9FF05"/>
<name>A0A8S9FF05_BRACR</name>
<gene>
    <name evidence="2" type="ORF">F2Q70_00031581</name>
</gene>
<feature type="compositionally biased region" description="Basic and acidic residues" evidence="1">
    <location>
        <begin position="9"/>
        <end position="22"/>
    </location>
</feature>
<evidence type="ECO:0000256" key="1">
    <source>
        <dbReference type="SAM" id="MobiDB-lite"/>
    </source>
</evidence>
<evidence type="ECO:0000313" key="2">
    <source>
        <dbReference type="EMBL" id="KAF2531056.1"/>
    </source>
</evidence>
<organism evidence="2">
    <name type="scientific">Brassica cretica</name>
    <name type="common">Mustard</name>
    <dbReference type="NCBI Taxonomy" id="69181"/>
    <lineage>
        <taxon>Eukaryota</taxon>
        <taxon>Viridiplantae</taxon>
        <taxon>Streptophyta</taxon>
        <taxon>Embryophyta</taxon>
        <taxon>Tracheophyta</taxon>
        <taxon>Spermatophyta</taxon>
        <taxon>Magnoliopsida</taxon>
        <taxon>eudicotyledons</taxon>
        <taxon>Gunneridae</taxon>
        <taxon>Pentapetalae</taxon>
        <taxon>rosids</taxon>
        <taxon>malvids</taxon>
        <taxon>Brassicales</taxon>
        <taxon>Brassicaceae</taxon>
        <taxon>Brassiceae</taxon>
        <taxon>Brassica</taxon>
    </lineage>
</organism>
<sequence>MSFRFTGVYKEEAGKAKEEAPSPKKKKTLPCPFCHGLFLTTESFPEMVNGKPFIRFAPPPPPQATSCASTSDTTATGNPYSRFEDLNSTHEAHRLFSRS</sequence>
<reference evidence="2" key="1">
    <citation type="submission" date="2019-12" db="EMBL/GenBank/DDBJ databases">
        <title>Genome sequencing and annotation of Brassica cretica.</title>
        <authorList>
            <person name="Studholme D.J."/>
            <person name="Sarris P.F."/>
        </authorList>
    </citation>
    <scope>NUCLEOTIDE SEQUENCE</scope>
    <source>
        <strain evidence="2">PFS-102/07</strain>
        <tissue evidence="2">Leaf</tissue>
    </source>
</reference>
<feature type="compositionally biased region" description="Basic and acidic residues" evidence="1">
    <location>
        <begin position="82"/>
        <end position="99"/>
    </location>
</feature>
<feature type="region of interest" description="Disordered" evidence="1">
    <location>
        <begin position="55"/>
        <end position="99"/>
    </location>
</feature>
<proteinExistence type="predicted"/>
<feature type="region of interest" description="Disordered" evidence="1">
    <location>
        <begin position="1"/>
        <end position="26"/>
    </location>
</feature>
<protein>
    <submittedName>
        <fullName evidence="2">Uncharacterized protein</fullName>
    </submittedName>
</protein>
<accession>A0A8S9FF05</accession>